<gene>
    <name evidence="2" type="ORF">CWE15_01890</name>
</gene>
<accession>A0A432X9P9</accession>
<feature type="signal peptide" evidence="1">
    <location>
        <begin position="1"/>
        <end position="20"/>
    </location>
</feature>
<feature type="chain" id="PRO_5019068458" description="DUF4142 domain-containing protein" evidence="1">
    <location>
        <begin position="21"/>
        <end position="127"/>
    </location>
</feature>
<proteinExistence type="predicted"/>
<dbReference type="RefSeq" id="WP_126756355.1">
    <property type="nucleotide sequence ID" value="NZ_PIPQ01000001.1"/>
</dbReference>
<keyword evidence="1" id="KW-0732">Signal</keyword>
<reference evidence="2 3" key="1">
    <citation type="journal article" date="2011" name="Front. Microbiol.">
        <title>Genomic signatures of strain selection and enhancement in Bacillus atrophaeus var. globigii, a historical biowarfare simulant.</title>
        <authorList>
            <person name="Gibbons H.S."/>
            <person name="Broomall S.M."/>
            <person name="McNew L.A."/>
            <person name="Daligault H."/>
            <person name="Chapman C."/>
            <person name="Bruce D."/>
            <person name="Karavis M."/>
            <person name="Krepps M."/>
            <person name="McGregor P.A."/>
            <person name="Hong C."/>
            <person name="Park K.H."/>
            <person name="Akmal A."/>
            <person name="Feldman A."/>
            <person name="Lin J.S."/>
            <person name="Chang W.E."/>
            <person name="Higgs B.W."/>
            <person name="Demirev P."/>
            <person name="Lindquist J."/>
            <person name="Liem A."/>
            <person name="Fochler E."/>
            <person name="Read T.D."/>
            <person name="Tapia R."/>
            <person name="Johnson S."/>
            <person name="Bishop-Lilly K.A."/>
            <person name="Detter C."/>
            <person name="Han C."/>
            <person name="Sozhamannan S."/>
            <person name="Rosenzweig C.N."/>
            <person name="Skowronski E.W."/>
        </authorList>
    </citation>
    <scope>NUCLEOTIDE SEQUENCE [LARGE SCALE GENOMIC DNA]</scope>
    <source>
        <strain evidence="2 3">AIT1</strain>
    </source>
</reference>
<organism evidence="2 3">
    <name type="scientific">Aliidiomarina taiwanensis</name>
    <dbReference type="NCBI Taxonomy" id="946228"/>
    <lineage>
        <taxon>Bacteria</taxon>
        <taxon>Pseudomonadati</taxon>
        <taxon>Pseudomonadota</taxon>
        <taxon>Gammaproteobacteria</taxon>
        <taxon>Alteromonadales</taxon>
        <taxon>Idiomarinaceae</taxon>
        <taxon>Aliidiomarina</taxon>
    </lineage>
</organism>
<protein>
    <recommendedName>
        <fullName evidence="4">DUF4142 domain-containing protein</fullName>
    </recommendedName>
</protein>
<dbReference type="AlphaFoldDB" id="A0A432X9P9"/>
<dbReference type="EMBL" id="PIPQ01000001">
    <property type="protein sequence ID" value="RUO43961.1"/>
    <property type="molecule type" value="Genomic_DNA"/>
</dbReference>
<name>A0A432X9P9_9GAMM</name>
<sequence length="127" mass="14520">MRAHIVVFCMIGFFHSSLFASESDELQRAVTQIRIHQVSLQQIDEACGSHIALSESKLQELDRLSIAKTHMSYRELTERYTNPDNIRAKANLSTQGLIDSDCNPDYLDYLHMVITESLAEHLEALRQ</sequence>
<evidence type="ECO:0000313" key="3">
    <source>
        <dbReference type="Proteomes" id="UP000286976"/>
    </source>
</evidence>
<dbReference type="Proteomes" id="UP000286976">
    <property type="component" value="Unassembled WGS sequence"/>
</dbReference>
<comment type="caution">
    <text evidence="2">The sequence shown here is derived from an EMBL/GenBank/DDBJ whole genome shotgun (WGS) entry which is preliminary data.</text>
</comment>
<evidence type="ECO:0008006" key="4">
    <source>
        <dbReference type="Google" id="ProtNLM"/>
    </source>
</evidence>
<evidence type="ECO:0000313" key="2">
    <source>
        <dbReference type="EMBL" id="RUO43961.1"/>
    </source>
</evidence>
<keyword evidence="3" id="KW-1185">Reference proteome</keyword>
<evidence type="ECO:0000256" key="1">
    <source>
        <dbReference type="SAM" id="SignalP"/>
    </source>
</evidence>